<dbReference type="Proteomes" id="UP001208570">
    <property type="component" value="Unassembled WGS sequence"/>
</dbReference>
<evidence type="ECO:0000313" key="3">
    <source>
        <dbReference type="Proteomes" id="UP001208570"/>
    </source>
</evidence>
<feature type="compositionally biased region" description="Basic residues" evidence="1">
    <location>
        <begin position="66"/>
        <end position="76"/>
    </location>
</feature>
<organism evidence="2 3">
    <name type="scientific">Paralvinella palmiformis</name>
    <dbReference type="NCBI Taxonomy" id="53620"/>
    <lineage>
        <taxon>Eukaryota</taxon>
        <taxon>Metazoa</taxon>
        <taxon>Spiralia</taxon>
        <taxon>Lophotrochozoa</taxon>
        <taxon>Annelida</taxon>
        <taxon>Polychaeta</taxon>
        <taxon>Sedentaria</taxon>
        <taxon>Canalipalpata</taxon>
        <taxon>Terebellida</taxon>
        <taxon>Terebelliformia</taxon>
        <taxon>Alvinellidae</taxon>
        <taxon>Paralvinella</taxon>
    </lineage>
</organism>
<comment type="caution">
    <text evidence="2">The sequence shown here is derived from an EMBL/GenBank/DDBJ whole genome shotgun (WGS) entry which is preliminary data.</text>
</comment>
<dbReference type="EMBL" id="JAODUP010000015">
    <property type="protein sequence ID" value="KAK2168615.1"/>
    <property type="molecule type" value="Genomic_DNA"/>
</dbReference>
<feature type="region of interest" description="Disordered" evidence="1">
    <location>
        <begin position="1"/>
        <end position="76"/>
    </location>
</feature>
<gene>
    <name evidence="2" type="ORF">LSH36_15g01001</name>
</gene>
<sequence>MGSNTVRDKPVLLEKGGHHGRLRAQTSRQATGREQETEEQHQIYLAAYPARHSMSRQQESAEEKRKPKRKKSPPSQ</sequence>
<feature type="non-terminal residue" evidence="2">
    <location>
        <position position="76"/>
    </location>
</feature>
<accession>A0AAD9KDB3</accession>
<feature type="compositionally biased region" description="Basic and acidic residues" evidence="1">
    <location>
        <begin position="31"/>
        <end position="41"/>
    </location>
</feature>
<keyword evidence="3" id="KW-1185">Reference proteome</keyword>
<reference evidence="2" key="1">
    <citation type="journal article" date="2023" name="Mol. Biol. Evol.">
        <title>Third-Generation Sequencing Reveals the Adaptive Role of the Epigenome in Three Deep-Sea Polychaetes.</title>
        <authorList>
            <person name="Perez M."/>
            <person name="Aroh O."/>
            <person name="Sun Y."/>
            <person name="Lan Y."/>
            <person name="Juniper S.K."/>
            <person name="Young C.R."/>
            <person name="Angers B."/>
            <person name="Qian P.Y."/>
        </authorList>
    </citation>
    <scope>NUCLEOTIDE SEQUENCE</scope>
    <source>
        <strain evidence="2">P08H-3</strain>
    </source>
</reference>
<evidence type="ECO:0000313" key="2">
    <source>
        <dbReference type="EMBL" id="KAK2168615.1"/>
    </source>
</evidence>
<proteinExistence type="predicted"/>
<evidence type="ECO:0000256" key="1">
    <source>
        <dbReference type="SAM" id="MobiDB-lite"/>
    </source>
</evidence>
<dbReference type="AlphaFoldDB" id="A0AAD9KDB3"/>
<name>A0AAD9KDB3_9ANNE</name>
<protein>
    <submittedName>
        <fullName evidence="2">Uncharacterized protein</fullName>
    </submittedName>
</protein>
<feature type="compositionally biased region" description="Basic and acidic residues" evidence="1">
    <location>
        <begin position="1"/>
        <end position="17"/>
    </location>
</feature>